<feature type="region of interest" description="Disordered" evidence="1">
    <location>
        <begin position="118"/>
        <end position="146"/>
    </location>
</feature>
<protein>
    <submittedName>
        <fullName evidence="2">Uncharacterized protein</fullName>
    </submittedName>
</protein>
<dbReference type="EMBL" id="JADGIZ020000005">
    <property type="protein sequence ID" value="KAL2918771.1"/>
    <property type="molecule type" value="Genomic_DNA"/>
</dbReference>
<sequence>MAERQLERALQLFELDVEKALRAWRPLADDGLALLNELSNDRLGRHQRQLAALSEFEDAVAMLERPPDPAAGKAAETLASKIADVMARLTVQVEAMEAAVAKADIAIHQVRPLLLSQQPRPATDVGAQGSPARHRQDGAQSQQQSLSGQDILDIQMERYLALTTLVAQYAEDLSLKRHIAEWIQTGPILRDAMMLCLSLWLHAPLVDDGPTD</sequence>
<name>A0ABR4NGX8_9FUNG</name>
<gene>
    <name evidence="2" type="ORF">HK105_201605</name>
</gene>
<organism evidence="2 3">
    <name type="scientific">Polyrhizophydium stewartii</name>
    <dbReference type="NCBI Taxonomy" id="2732419"/>
    <lineage>
        <taxon>Eukaryota</taxon>
        <taxon>Fungi</taxon>
        <taxon>Fungi incertae sedis</taxon>
        <taxon>Chytridiomycota</taxon>
        <taxon>Chytridiomycota incertae sedis</taxon>
        <taxon>Chytridiomycetes</taxon>
        <taxon>Rhizophydiales</taxon>
        <taxon>Rhizophydiales incertae sedis</taxon>
        <taxon>Polyrhizophydium</taxon>
    </lineage>
</organism>
<proteinExistence type="predicted"/>
<comment type="caution">
    <text evidence="2">The sequence shown here is derived from an EMBL/GenBank/DDBJ whole genome shotgun (WGS) entry which is preliminary data.</text>
</comment>
<keyword evidence="3" id="KW-1185">Reference proteome</keyword>
<evidence type="ECO:0000313" key="3">
    <source>
        <dbReference type="Proteomes" id="UP001527925"/>
    </source>
</evidence>
<accession>A0ABR4NGX8</accession>
<dbReference type="Proteomes" id="UP001527925">
    <property type="component" value="Unassembled WGS sequence"/>
</dbReference>
<reference evidence="2 3" key="1">
    <citation type="submission" date="2023-09" db="EMBL/GenBank/DDBJ databases">
        <title>Pangenome analysis of Batrachochytrium dendrobatidis and related Chytrids.</title>
        <authorList>
            <person name="Yacoub M.N."/>
            <person name="Stajich J.E."/>
            <person name="James T.Y."/>
        </authorList>
    </citation>
    <scope>NUCLEOTIDE SEQUENCE [LARGE SCALE GENOMIC DNA]</scope>
    <source>
        <strain evidence="2 3">JEL0888</strain>
    </source>
</reference>
<evidence type="ECO:0000256" key="1">
    <source>
        <dbReference type="SAM" id="MobiDB-lite"/>
    </source>
</evidence>
<evidence type="ECO:0000313" key="2">
    <source>
        <dbReference type="EMBL" id="KAL2918771.1"/>
    </source>
</evidence>